<protein>
    <submittedName>
        <fullName evidence="1">Uncharacterized protein</fullName>
    </submittedName>
</protein>
<geneLocation type="plasmid" evidence="2">
    <name>pelp_1</name>
</geneLocation>
<organism evidence="1 2">
    <name type="scientific">Tautonia plasticadhaerens</name>
    <dbReference type="NCBI Taxonomy" id="2527974"/>
    <lineage>
        <taxon>Bacteria</taxon>
        <taxon>Pseudomonadati</taxon>
        <taxon>Planctomycetota</taxon>
        <taxon>Planctomycetia</taxon>
        <taxon>Isosphaerales</taxon>
        <taxon>Isosphaeraceae</taxon>
        <taxon>Tautonia</taxon>
    </lineage>
</organism>
<name>A0A518HEL8_9BACT</name>
<dbReference type="AlphaFoldDB" id="A0A518HEL8"/>
<accession>A0A518HEL8</accession>
<gene>
    <name evidence="1" type="ORF">ElP_72610</name>
</gene>
<dbReference type="KEGG" id="tpla:ElP_72610"/>
<keyword evidence="1" id="KW-0614">Plasmid</keyword>
<dbReference type="Proteomes" id="UP000317835">
    <property type="component" value="Plasmid pElP_1"/>
</dbReference>
<evidence type="ECO:0000313" key="2">
    <source>
        <dbReference type="Proteomes" id="UP000317835"/>
    </source>
</evidence>
<evidence type="ECO:0000313" key="1">
    <source>
        <dbReference type="EMBL" id="QDV39297.1"/>
    </source>
</evidence>
<proteinExistence type="predicted"/>
<sequence>MADTTRTISGFAWLISPLGAVHAGPAEEPLAPEEVVDAGQPGDDLLVMHRLTERDRGIPNRPEGSAFLVITGTTSPPIVREGWRVLPADFSSEFAVEGDAIRLRRGLGAISVAAPGTALEGQKVLECEFDVRD</sequence>
<keyword evidence="2" id="KW-1185">Reference proteome</keyword>
<dbReference type="RefSeq" id="WP_145279537.1">
    <property type="nucleotide sequence ID" value="NZ_CP036427.1"/>
</dbReference>
<reference evidence="1 2" key="1">
    <citation type="submission" date="2019-02" db="EMBL/GenBank/DDBJ databases">
        <title>Deep-cultivation of Planctomycetes and their phenomic and genomic characterization uncovers novel biology.</title>
        <authorList>
            <person name="Wiegand S."/>
            <person name="Jogler M."/>
            <person name="Boedeker C."/>
            <person name="Pinto D."/>
            <person name="Vollmers J."/>
            <person name="Rivas-Marin E."/>
            <person name="Kohn T."/>
            <person name="Peeters S.H."/>
            <person name="Heuer A."/>
            <person name="Rast P."/>
            <person name="Oberbeckmann S."/>
            <person name="Bunk B."/>
            <person name="Jeske O."/>
            <person name="Meyerdierks A."/>
            <person name="Storesund J.E."/>
            <person name="Kallscheuer N."/>
            <person name="Luecker S."/>
            <person name="Lage O.M."/>
            <person name="Pohl T."/>
            <person name="Merkel B.J."/>
            <person name="Hornburger P."/>
            <person name="Mueller R.-W."/>
            <person name="Bruemmer F."/>
            <person name="Labrenz M."/>
            <person name="Spormann A.M."/>
            <person name="Op den Camp H."/>
            <person name="Overmann J."/>
            <person name="Amann R."/>
            <person name="Jetten M.S.M."/>
            <person name="Mascher T."/>
            <person name="Medema M.H."/>
            <person name="Devos D.P."/>
            <person name="Kaster A.-K."/>
            <person name="Ovreas L."/>
            <person name="Rohde M."/>
            <person name="Galperin M.Y."/>
            <person name="Jogler C."/>
        </authorList>
    </citation>
    <scope>NUCLEOTIDE SEQUENCE [LARGE SCALE GENOMIC DNA]</scope>
    <source>
        <strain evidence="1 2">ElP</strain>
        <plasmid evidence="2">pelp_1</plasmid>
    </source>
</reference>
<dbReference type="EMBL" id="CP036427">
    <property type="protein sequence ID" value="QDV39297.1"/>
    <property type="molecule type" value="Genomic_DNA"/>
</dbReference>